<reference evidence="1" key="1">
    <citation type="submission" date="2023-03" db="EMBL/GenBank/DDBJ databases">
        <title>Amycolatopsis taiwanensis NBRC 103393.</title>
        <authorList>
            <person name="Ichikawa N."/>
            <person name="Sato H."/>
            <person name="Tonouchi N."/>
        </authorList>
    </citation>
    <scope>NUCLEOTIDE SEQUENCE</scope>
    <source>
        <strain evidence="1">NBRC 103393</strain>
    </source>
</reference>
<accession>A0A9W6QY06</accession>
<keyword evidence="2" id="KW-1185">Reference proteome</keyword>
<proteinExistence type="predicted"/>
<organism evidence="1 2">
    <name type="scientific">Amycolatopsis taiwanensis</name>
    <dbReference type="NCBI Taxonomy" id="342230"/>
    <lineage>
        <taxon>Bacteria</taxon>
        <taxon>Bacillati</taxon>
        <taxon>Actinomycetota</taxon>
        <taxon>Actinomycetes</taxon>
        <taxon>Pseudonocardiales</taxon>
        <taxon>Pseudonocardiaceae</taxon>
        <taxon>Amycolatopsis</taxon>
    </lineage>
</organism>
<evidence type="ECO:0000313" key="1">
    <source>
        <dbReference type="EMBL" id="GLY66094.1"/>
    </source>
</evidence>
<dbReference type="Proteomes" id="UP001165136">
    <property type="component" value="Unassembled WGS sequence"/>
</dbReference>
<sequence length="177" mass="19367">MSLMVGGGLITRELYRLPERPPAVVVAPPSGTTLPPTEQPGSPVVQLTPDAAAHPQHEDVRALLQQYFDSINSINYEAWKNTVTRARVQAKPRSVWESDYRSTKDGSILVYRIDSLPKGNLRVSLAFTSIQDPSAAPKELRASCLRWKLVLPLTLEGGHLRVDAAVTGSPAPEMSRC</sequence>
<dbReference type="EMBL" id="BSTI01000005">
    <property type="protein sequence ID" value="GLY66094.1"/>
    <property type="molecule type" value="Genomic_DNA"/>
</dbReference>
<name>A0A9W6QY06_9PSEU</name>
<protein>
    <submittedName>
        <fullName evidence="1">Uncharacterized protein</fullName>
    </submittedName>
</protein>
<comment type="caution">
    <text evidence="1">The sequence shown here is derived from an EMBL/GenBank/DDBJ whole genome shotgun (WGS) entry which is preliminary data.</text>
</comment>
<evidence type="ECO:0000313" key="2">
    <source>
        <dbReference type="Proteomes" id="UP001165136"/>
    </source>
</evidence>
<dbReference type="AlphaFoldDB" id="A0A9W6QY06"/>
<gene>
    <name evidence="1" type="ORF">Atai01_27130</name>
</gene>